<sequence>MVRPGLTLDCNTNSFGLGRASPRCFEPPTRASERTRQQTHGTPYDGREKTPRGTDTMRTRPRRRRRAALGGVALGLAAMQRLPAATAAHVFPYVPTQILMPSSCWNESACGGADVAYVFSQAESGRVQFMALNYSGSVAAESQLVSLTTELPFLKGETETTAFGAARASDGSVVVYAGACDGAAGSVWSYTTTVGGEWSRRMTTPRRTTRTRTRTTTTTTWASAAATTTDSGSGGSADDSDDAPGGPSFLGGTVAFSARLAPTMDQPTIYTYGGMCAEPGADAKGWQSGANYTTRMMSLAPVNRQAADTAYSLGVV</sequence>
<evidence type="ECO:0000256" key="1">
    <source>
        <dbReference type="SAM" id="MobiDB-lite"/>
    </source>
</evidence>
<evidence type="ECO:0000313" key="3">
    <source>
        <dbReference type="Proteomes" id="UP000811619"/>
    </source>
</evidence>
<organism evidence="2 3">
    <name type="scientific">Claviceps africana</name>
    <dbReference type="NCBI Taxonomy" id="83212"/>
    <lineage>
        <taxon>Eukaryota</taxon>
        <taxon>Fungi</taxon>
        <taxon>Dikarya</taxon>
        <taxon>Ascomycota</taxon>
        <taxon>Pezizomycotina</taxon>
        <taxon>Sordariomycetes</taxon>
        <taxon>Hypocreomycetidae</taxon>
        <taxon>Hypocreales</taxon>
        <taxon>Clavicipitaceae</taxon>
        <taxon>Claviceps</taxon>
    </lineage>
</organism>
<dbReference type="OrthoDB" id="205993at2759"/>
<feature type="region of interest" description="Disordered" evidence="1">
    <location>
        <begin position="199"/>
        <end position="248"/>
    </location>
</feature>
<keyword evidence="3" id="KW-1185">Reference proteome</keyword>
<protein>
    <submittedName>
        <fullName evidence="2">Uncharacterized protein</fullName>
    </submittedName>
</protein>
<comment type="caution">
    <text evidence="2">The sequence shown here is derived from an EMBL/GenBank/DDBJ whole genome shotgun (WGS) entry which is preliminary data.</text>
</comment>
<reference evidence="2" key="1">
    <citation type="journal article" date="2020" name="bioRxiv">
        <title>Whole genome comparisons of ergot fungi reveals the divergence and evolution of species within the genus Claviceps are the result of varying mechanisms driving genome evolution and host range expansion.</title>
        <authorList>
            <person name="Wyka S.A."/>
            <person name="Mondo S.J."/>
            <person name="Liu M."/>
            <person name="Dettman J."/>
            <person name="Nalam V."/>
            <person name="Broders K.D."/>
        </authorList>
    </citation>
    <scope>NUCLEOTIDE SEQUENCE</scope>
    <source>
        <strain evidence="2">CCC 489</strain>
    </source>
</reference>
<feature type="region of interest" description="Disordered" evidence="1">
    <location>
        <begin position="19"/>
        <end position="64"/>
    </location>
</feature>
<accession>A0A8K0NGF0</accession>
<name>A0A8K0NGF0_9HYPO</name>
<dbReference type="AlphaFoldDB" id="A0A8K0NGF0"/>
<proteinExistence type="predicted"/>
<evidence type="ECO:0000313" key="2">
    <source>
        <dbReference type="EMBL" id="KAG5917961.1"/>
    </source>
</evidence>
<dbReference type="EMBL" id="SRPY01000773">
    <property type="protein sequence ID" value="KAG5917961.1"/>
    <property type="molecule type" value="Genomic_DNA"/>
</dbReference>
<feature type="compositionally biased region" description="Basic and acidic residues" evidence="1">
    <location>
        <begin position="45"/>
        <end position="58"/>
    </location>
</feature>
<feature type="compositionally biased region" description="Basic residues" evidence="1">
    <location>
        <begin position="203"/>
        <end position="213"/>
    </location>
</feature>
<dbReference type="Proteomes" id="UP000811619">
    <property type="component" value="Unassembled WGS sequence"/>
</dbReference>
<feature type="non-terminal residue" evidence="2">
    <location>
        <position position="316"/>
    </location>
</feature>
<feature type="compositionally biased region" description="Low complexity" evidence="1">
    <location>
        <begin position="214"/>
        <end position="231"/>
    </location>
</feature>
<gene>
    <name evidence="2" type="ORF">E4U42_007055</name>
</gene>